<organism evidence="1 2">
    <name type="scientific">Pistacia atlantica</name>
    <dbReference type="NCBI Taxonomy" id="434234"/>
    <lineage>
        <taxon>Eukaryota</taxon>
        <taxon>Viridiplantae</taxon>
        <taxon>Streptophyta</taxon>
        <taxon>Embryophyta</taxon>
        <taxon>Tracheophyta</taxon>
        <taxon>Spermatophyta</taxon>
        <taxon>Magnoliopsida</taxon>
        <taxon>eudicotyledons</taxon>
        <taxon>Gunneridae</taxon>
        <taxon>Pentapetalae</taxon>
        <taxon>rosids</taxon>
        <taxon>malvids</taxon>
        <taxon>Sapindales</taxon>
        <taxon>Anacardiaceae</taxon>
        <taxon>Pistacia</taxon>
    </lineage>
</organism>
<evidence type="ECO:0000313" key="1">
    <source>
        <dbReference type="EMBL" id="KAJ0079912.1"/>
    </source>
</evidence>
<name>A0ACC1A0U0_9ROSI</name>
<dbReference type="EMBL" id="CM047909">
    <property type="protein sequence ID" value="KAJ0079912.1"/>
    <property type="molecule type" value="Genomic_DNA"/>
</dbReference>
<dbReference type="Proteomes" id="UP001164250">
    <property type="component" value="Chromosome 13"/>
</dbReference>
<accession>A0ACC1A0U0</accession>
<evidence type="ECO:0000313" key="2">
    <source>
        <dbReference type="Proteomes" id="UP001164250"/>
    </source>
</evidence>
<proteinExistence type="predicted"/>
<reference evidence="2" key="1">
    <citation type="journal article" date="2023" name="G3 (Bethesda)">
        <title>Genome assembly and association tests identify interacting loci associated with vigor, precocity, and sex in interspecific pistachio rootstocks.</title>
        <authorList>
            <person name="Palmer W."/>
            <person name="Jacygrad E."/>
            <person name="Sagayaradj S."/>
            <person name="Cavanaugh K."/>
            <person name="Han R."/>
            <person name="Bertier L."/>
            <person name="Beede B."/>
            <person name="Kafkas S."/>
            <person name="Golino D."/>
            <person name="Preece J."/>
            <person name="Michelmore R."/>
        </authorList>
    </citation>
    <scope>NUCLEOTIDE SEQUENCE [LARGE SCALE GENOMIC DNA]</scope>
</reference>
<protein>
    <submittedName>
        <fullName evidence="1">Uncharacterized protein</fullName>
    </submittedName>
</protein>
<comment type="caution">
    <text evidence="1">The sequence shown here is derived from an EMBL/GenBank/DDBJ whole genome shotgun (WGS) entry which is preliminary data.</text>
</comment>
<gene>
    <name evidence="1" type="ORF">Patl1_22820</name>
</gene>
<keyword evidence="2" id="KW-1185">Reference proteome</keyword>
<sequence>MGRRDIRKEARLAKNQRKHQAWMEHQKSQKLKRTNEDVKLKHGKKSKGSYTQIKSEENQSLTELILSEEDEVKLNSVGQNESTSSKTEKRKKDISKRARKTKFEEFLQLDVPKASISAEEDLELERKLAKKLKVKNGKMRGEDDGLNVLFEGVPSVFDSSGEGEEIPNAEEQPAKKKPKKRKSLEQGLEGENGGDLMPKSEETNGADVGLEEVPATVASRKRRKKKLSEQAQDNVVSDTADTVSNPLETHDAEVALVESTARAPALESSVKYVPPHLRSRAGNESEEHSQIRRRVRGLLNRLSESNVESITGEMSTIFLSVGRSVGSKIISEEVLASCSSGPRGNEQYAAVFAAFVAGMACLVGIDFSAKLMASLAQSFENEYLKKDNLSLRNLTLLLSCLCIFGVFSRMWHHDHVSGNCLGSPTPTVLDSEDLTGGAYPRTGLEPRMSPLLQITPLHVPKYGSKVLDNPSLIAELLILFFSELIYDFLIMLSKRLAEIDVSTILTILQCCGIKIRGDDPTAMKDFILSVQNRVNELKASCGDGPKNINGKRMEFMLETICDIKNNKKRPKEDTVQHTRIKKWLQKLRVEGILIRGLTWSKLLDPDKKGQWWLSRDMAAQTENVVEVARNIDKEVLEAQNMLQLASAMGMNTENRKAIFCIIMTAEDYIDTIEKLLRLDLPAKQDREIIRVLMVCCLHEKHFNKYYTVLASKLCEHDKNHKFTLQYCIWDYFNELESMPLIKSMHLAKFVAEMIACFNLSLGVLKPIDFSNPIVLTNKRIVHFRMLFEYIFECPDNLVSKIFDRIAVNPDLEILRDGIMLFIKEHVVRTNKELASKFKIAKKALKYVQPVLM</sequence>